<reference evidence="4" key="1">
    <citation type="submission" date="2016-06" db="UniProtKB">
        <authorList>
            <consortium name="WormBaseParasite"/>
        </authorList>
    </citation>
    <scope>IDENTIFICATION</scope>
</reference>
<gene>
    <name evidence="2" type="ORF">SSLN_LOCUS5509</name>
</gene>
<dbReference type="Proteomes" id="UP000275846">
    <property type="component" value="Unassembled WGS sequence"/>
</dbReference>
<reference evidence="2 3" key="2">
    <citation type="submission" date="2018-11" db="EMBL/GenBank/DDBJ databases">
        <authorList>
            <consortium name="Pathogen Informatics"/>
        </authorList>
    </citation>
    <scope>NUCLEOTIDE SEQUENCE [LARGE SCALE GENOMIC DNA]</scope>
    <source>
        <strain evidence="2 3">NST_G2</strain>
    </source>
</reference>
<organism evidence="4">
    <name type="scientific">Schistocephalus solidus</name>
    <name type="common">Tapeworm</name>
    <dbReference type="NCBI Taxonomy" id="70667"/>
    <lineage>
        <taxon>Eukaryota</taxon>
        <taxon>Metazoa</taxon>
        <taxon>Spiralia</taxon>
        <taxon>Lophotrochozoa</taxon>
        <taxon>Platyhelminthes</taxon>
        <taxon>Cestoda</taxon>
        <taxon>Eucestoda</taxon>
        <taxon>Diphyllobothriidea</taxon>
        <taxon>Diphyllobothriidae</taxon>
        <taxon>Schistocephalus</taxon>
    </lineage>
</organism>
<evidence type="ECO:0000256" key="1">
    <source>
        <dbReference type="SAM" id="MobiDB-lite"/>
    </source>
</evidence>
<proteinExistence type="predicted"/>
<evidence type="ECO:0000313" key="2">
    <source>
        <dbReference type="EMBL" id="VDL91894.1"/>
    </source>
</evidence>
<feature type="region of interest" description="Disordered" evidence="1">
    <location>
        <begin position="1"/>
        <end position="27"/>
    </location>
</feature>
<dbReference type="EMBL" id="UYSU01033283">
    <property type="protein sequence ID" value="VDL91894.1"/>
    <property type="molecule type" value="Genomic_DNA"/>
</dbReference>
<name>A0A183SMR1_SCHSO</name>
<sequence length="160" mass="17477">MEEVSQASPTRAAAITPPLAQSPCLGKENASPTMCQVGIRGPSKPGMPPDLNPVERETAINFASSTPTHPNLGPFNALFGKARNGAEKTQNAEIQQRVYEYLRMNDDIYYNIVTYTTTVYVGLEMLKYGSFGAHVILLKEDLAIASTSISSRINPVMKRE</sequence>
<dbReference type="AlphaFoldDB" id="A0A183SMR1"/>
<accession>A0A183SMR1</accession>
<evidence type="ECO:0000313" key="4">
    <source>
        <dbReference type="WBParaSite" id="SSLN_0000568801-mRNA-1"/>
    </source>
</evidence>
<evidence type="ECO:0000313" key="3">
    <source>
        <dbReference type="Proteomes" id="UP000275846"/>
    </source>
</evidence>
<keyword evidence="3" id="KW-1185">Reference proteome</keyword>
<protein>
    <submittedName>
        <fullName evidence="4">Cystatin domain-containing protein</fullName>
    </submittedName>
</protein>
<dbReference type="WBParaSite" id="SSLN_0000568801-mRNA-1">
    <property type="protein sequence ID" value="SSLN_0000568801-mRNA-1"/>
    <property type="gene ID" value="SSLN_0000568801"/>
</dbReference>